<gene>
    <name evidence="14" type="ORF">M0R45_038337</name>
</gene>
<evidence type="ECO:0000256" key="11">
    <source>
        <dbReference type="RuleBase" id="RU369038"/>
    </source>
</evidence>
<dbReference type="Gene3D" id="1.10.10.60">
    <property type="entry name" value="Homeodomain-like"/>
    <property type="match status" value="1"/>
</dbReference>
<evidence type="ECO:0000256" key="1">
    <source>
        <dbReference type="ARBA" id="ARBA00004123"/>
    </source>
</evidence>
<feature type="DNA-binding region" description="Homeobox" evidence="9">
    <location>
        <begin position="21"/>
        <end position="80"/>
    </location>
</feature>
<reference evidence="14 15" key="1">
    <citation type="journal article" date="2023" name="G3 (Bethesda)">
        <title>A chromosome-length genome assembly and annotation of blackberry (Rubus argutus, cv. 'Hillquist').</title>
        <authorList>
            <person name="Bruna T."/>
            <person name="Aryal R."/>
            <person name="Dudchenko O."/>
            <person name="Sargent D.J."/>
            <person name="Mead D."/>
            <person name="Buti M."/>
            <person name="Cavallini A."/>
            <person name="Hytonen T."/>
            <person name="Andres J."/>
            <person name="Pham M."/>
            <person name="Weisz D."/>
            <person name="Mascagni F."/>
            <person name="Usai G."/>
            <person name="Natali L."/>
            <person name="Bassil N."/>
            <person name="Fernandez G.E."/>
            <person name="Lomsadze A."/>
            <person name="Armour M."/>
            <person name="Olukolu B."/>
            <person name="Poorten T."/>
            <person name="Britton C."/>
            <person name="Davik J."/>
            <person name="Ashrafi H."/>
            <person name="Aiden E.L."/>
            <person name="Borodovsky M."/>
            <person name="Worthington M."/>
        </authorList>
    </citation>
    <scope>NUCLEOTIDE SEQUENCE [LARGE SCALE GENOMIC DNA]</scope>
    <source>
        <strain evidence="14">PI 553951</strain>
    </source>
</reference>
<feature type="region of interest" description="Disordered" evidence="12">
    <location>
        <begin position="122"/>
        <end position="172"/>
    </location>
</feature>
<dbReference type="PANTHER" id="PTHR24326:SF620">
    <property type="entry name" value="HOMEOBOX-LEUCINE ZIPPER PROTEIN"/>
    <property type="match status" value="1"/>
</dbReference>
<dbReference type="GO" id="GO:0009737">
    <property type="term" value="P:response to abscisic acid"/>
    <property type="evidence" value="ECO:0007669"/>
    <property type="project" value="UniProtKB-ARBA"/>
</dbReference>
<evidence type="ECO:0000256" key="7">
    <source>
        <dbReference type="ARBA" id="ARBA00025748"/>
    </source>
</evidence>
<dbReference type="PROSITE" id="PS50071">
    <property type="entry name" value="HOMEOBOX_2"/>
    <property type="match status" value="1"/>
</dbReference>
<sequence>MERETESLDTHSTAKRKKANKGKNSRRFSDEQIKLLESIFELDSKLEPRRKVQVARDLGLQPRQVAIWFQNRRARWKSKQIEQDFRTLRIEYDLLASKFESLKEEKQSLIMQLEKLNDLLRKPKDDDANTDGRDLESSSDKDGNCETREERQSNLESHKNITSNDVRDEEEHDQQLMNMCQVEAIVSPEHWHRFDSSGLYDQSRTSQWLNFWVN</sequence>
<dbReference type="GO" id="GO:0045893">
    <property type="term" value="P:positive regulation of DNA-templated transcription"/>
    <property type="evidence" value="ECO:0007669"/>
    <property type="project" value="TreeGrafter"/>
</dbReference>
<organism evidence="14 15">
    <name type="scientific">Rubus argutus</name>
    <name type="common">Southern blackberry</name>
    <dbReference type="NCBI Taxonomy" id="59490"/>
    <lineage>
        <taxon>Eukaryota</taxon>
        <taxon>Viridiplantae</taxon>
        <taxon>Streptophyta</taxon>
        <taxon>Embryophyta</taxon>
        <taxon>Tracheophyta</taxon>
        <taxon>Spermatophyta</taxon>
        <taxon>Magnoliopsida</taxon>
        <taxon>eudicotyledons</taxon>
        <taxon>Gunneridae</taxon>
        <taxon>Pentapetalae</taxon>
        <taxon>rosids</taxon>
        <taxon>fabids</taxon>
        <taxon>Rosales</taxon>
        <taxon>Rosaceae</taxon>
        <taxon>Rosoideae</taxon>
        <taxon>Rosoideae incertae sedis</taxon>
        <taxon>Rubus</taxon>
    </lineage>
</organism>
<comment type="subcellular location">
    <subcellularLocation>
        <location evidence="1 9 10">Nucleus</location>
    </subcellularLocation>
</comment>
<dbReference type="PANTHER" id="PTHR24326">
    <property type="entry name" value="HOMEOBOX-LEUCINE ZIPPER PROTEIN"/>
    <property type="match status" value="1"/>
</dbReference>
<dbReference type="InterPro" id="IPR003106">
    <property type="entry name" value="Leu_zip_homeo"/>
</dbReference>
<evidence type="ECO:0000256" key="6">
    <source>
        <dbReference type="ARBA" id="ARBA00023242"/>
    </source>
</evidence>
<name>A0AAW1W323_RUBAR</name>
<dbReference type="CDD" id="cd00086">
    <property type="entry name" value="homeodomain"/>
    <property type="match status" value="1"/>
</dbReference>
<evidence type="ECO:0000256" key="2">
    <source>
        <dbReference type="ARBA" id="ARBA00023015"/>
    </source>
</evidence>
<dbReference type="InterPro" id="IPR017970">
    <property type="entry name" value="Homeobox_CS"/>
</dbReference>
<keyword evidence="4 9" id="KW-0371">Homeobox</keyword>
<evidence type="ECO:0000256" key="10">
    <source>
        <dbReference type="RuleBase" id="RU000682"/>
    </source>
</evidence>
<keyword evidence="5 11" id="KW-0804">Transcription</keyword>
<proteinExistence type="inferred from homology"/>
<dbReference type="SMART" id="SM00389">
    <property type="entry name" value="HOX"/>
    <property type="match status" value="1"/>
</dbReference>
<feature type="region of interest" description="Disordered" evidence="12">
    <location>
        <begin position="1"/>
        <end position="27"/>
    </location>
</feature>
<dbReference type="Proteomes" id="UP001457282">
    <property type="component" value="Unassembled WGS sequence"/>
</dbReference>
<dbReference type="Pfam" id="PF00046">
    <property type="entry name" value="Homeodomain"/>
    <property type="match status" value="1"/>
</dbReference>
<dbReference type="Pfam" id="PF02183">
    <property type="entry name" value="HALZ"/>
    <property type="match status" value="1"/>
</dbReference>
<comment type="caution">
    <text evidence="14">The sequence shown here is derived from an EMBL/GenBank/DDBJ whole genome shotgun (WGS) entry which is preliminary data.</text>
</comment>
<dbReference type="InterPro" id="IPR000047">
    <property type="entry name" value="HTH_motif"/>
</dbReference>
<evidence type="ECO:0000259" key="13">
    <source>
        <dbReference type="PROSITE" id="PS50071"/>
    </source>
</evidence>
<dbReference type="GO" id="GO:0000976">
    <property type="term" value="F:transcription cis-regulatory region binding"/>
    <property type="evidence" value="ECO:0007669"/>
    <property type="project" value="UniProtKB-ARBA"/>
</dbReference>
<dbReference type="InterPro" id="IPR001356">
    <property type="entry name" value="HD"/>
</dbReference>
<evidence type="ECO:0000256" key="12">
    <source>
        <dbReference type="SAM" id="MobiDB-lite"/>
    </source>
</evidence>
<keyword evidence="15" id="KW-1185">Reference proteome</keyword>
<feature type="compositionally biased region" description="Basic residues" evidence="12">
    <location>
        <begin position="13"/>
        <end position="26"/>
    </location>
</feature>
<dbReference type="GO" id="GO:0005634">
    <property type="term" value="C:nucleus"/>
    <property type="evidence" value="ECO:0007669"/>
    <property type="project" value="UniProtKB-SubCell"/>
</dbReference>
<evidence type="ECO:0000256" key="4">
    <source>
        <dbReference type="ARBA" id="ARBA00023155"/>
    </source>
</evidence>
<dbReference type="InterPro" id="IPR009057">
    <property type="entry name" value="Homeodomain-like_sf"/>
</dbReference>
<feature type="compositionally biased region" description="Basic and acidic residues" evidence="12">
    <location>
        <begin position="122"/>
        <end position="159"/>
    </location>
</feature>
<evidence type="ECO:0000256" key="3">
    <source>
        <dbReference type="ARBA" id="ARBA00023125"/>
    </source>
</evidence>
<evidence type="ECO:0000313" key="15">
    <source>
        <dbReference type="Proteomes" id="UP001457282"/>
    </source>
</evidence>
<keyword evidence="3 9" id="KW-0238">DNA-binding</keyword>
<comment type="function">
    <text evidence="11">Transcription factor.</text>
</comment>
<evidence type="ECO:0000256" key="8">
    <source>
        <dbReference type="ARBA" id="ARBA00058361"/>
    </source>
</evidence>
<dbReference type="FunFam" id="1.10.10.60:FF:000293">
    <property type="entry name" value="Homeobox-leucine zipper protein ATHB-7"/>
    <property type="match status" value="1"/>
</dbReference>
<dbReference type="InterPro" id="IPR045224">
    <property type="entry name" value="HDZip_class_I_plant"/>
</dbReference>
<evidence type="ECO:0000256" key="5">
    <source>
        <dbReference type="ARBA" id="ARBA00023163"/>
    </source>
</evidence>
<feature type="domain" description="Homeobox" evidence="13">
    <location>
        <begin position="19"/>
        <end position="79"/>
    </location>
</feature>
<dbReference type="PRINTS" id="PR00031">
    <property type="entry name" value="HTHREPRESSR"/>
</dbReference>
<comment type="function">
    <text evidence="8">Probable transcription activator that may act as growth regulators in response to water deficit.</text>
</comment>
<accession>A0AAW1W323</accession>
<dbReference type="GO" id="GO:0000981">
    <property type="term" value="F:DNA-binding transcription factor activity, RNA polymerase II-specific"/>
    <property type="evidence" value="ECO:0007669"/>
    <property type="project" value="UniProtKB-UniRule"/>
</dbReference>
<comment type="similarity">
    <text evidence="7 11">Belongs to the HD-ZIP homeobox family. Class I subfamily.</text>
</comment>
<keyword evidence="6 9" id="KW-0539">Nucleus</keyword>
<dbReference type="SUPFAM" id="SSF46689">
    <property type="entry name" value="Homeodomain-like"/>
    <property type="match status" value="1"/>
</dbReference>
<keyword evidence="2 11" id="KW-0805">Transcription regulation</keyword>
<dbReference type="EMBL" id="JBEDUW010000007">
    <property type="protein sequence ID" value="KAK9914565.1"/>
    <property type="molecule type" value="Genomic_DNA"/>
</dbReference>
<evidence type="ECO:0000313" key="14">
    <source>
        <dbReference type="EMBL" id="KAK9914565.1"/>
    </source>
</evidence>
<dbReference type="AlphaFoldDB" id="A0AAW1W323"/>
<dbReference type="PROSITE" id="PS00027">
    <property type="entry name" value="HOMEOBOX_1"/>
    <property type="match status" value="1"/>
</dbReference>
<evidence type="ECO:0000256" key="9">
    <source>
        <dbReference type="PROSITE-ProRule" id="PRU00108"/>
    </source>
</evidence>
<protein>
    <recommendedName>
        <fullName evidence="11">Homeobox-leucine zipper protein</fullName>
    </recommendedName>
    <alternativeName>
        <fullName evidence="11">HD-ZIP protein</fullName>
    </alternativeName>
    <alternativeName>
        <fullName evidence="11">Homeodomain transcription factor</fullName>
    </alternativeName>
</protein>
<dbReference type="GO" id="GO:0009414">
    <property type="term" value="P:response to water deprivation"/>
    <property type="evidence" value="ECO:0007669"/>
    <property type="project" value="UniProtKB-ARBA"/>
</dbReference>